<dbReference type="EMBL" id="JAEQND010000007">
    <property type="protein sequence ID" value="MBL0426251.1"/>
    <property type="molecule type" value="Genomic_DNA"/>
</dbReference>
<keyword evidence="1" id="KW-0732">Signal</keyword>
<evidence type="ECO:0000313" key="3">
    <source>
        <dbReference type="Proteomes" id="UP000622707"/>
    </source>
</evidence>
<proteinExistence type="predicted"/>
<organism evidence="2 3">
    <name type="scientific">Ramlibacter alkalitolerans</name>
    <dbReference type="NCBI Taxonomy" id="2039631"/>
    <lineage>
        <taxon>Bacteria</taxon>
        <taxon>Pseudomonadati</taxon>
        <taxon>Pseudomonadota</taxon>
        <taxon>Betaproteobacteria</taxon>
        <taxon>Burkholderiales</taxon>
        <taxon>Comamonadaceae</taxon>
        <taxon>Ramlibacter</taxon>
    </lineage>
</organism>
<reference evidence="2 3" key="1">
    <citation type="journal article" date="2017" name="Int. J. Syst. Evol. Microbiol.">
        <title>Ramlibacter alkalitolerans sp. nov., alkali-tolerant bacterium isolated from soil of ginseng.</title>
        <authorList>
            <person name="Lee D.H."/>
            <person name="Cha C.J."/>
        </authorList>
    </citation>
    <scope>NUCLEOTIDE SEQUENCE [LARGE SCALE GENOMIC DNA]</scope>
    <source>
        <strain evidence="2 3">KACC 19305</strain>
    </source>
</reference>
<protein>
    <recommendedName>
        <fullName evidence="4">PsiF repeat-containing protein</fullName>
    </recommendedName>
</protein>
<comment type="caution">
    <text evidence="2">The sequence shown here is derived from an EMBL/GenBank/DDBJ whole genome shotgun (WGS) entry which is preliminary data.</text>
</comment>
<feature type="chain" id="PRO_5045442150" description="PsiF repeat-containing protein" evidence="1">
    <location>
        <begin position="20"/>
        <end position="62"/>
    </location>
</feature>
<feature type="signal peptide" evidence="1">
    <location>
        <begin position="1"/>
        <end position="19"/>
    </location>
</feature>
<evidence type="ECO:0000313" key="2">
    <source>
        <dbReference type="EMBL" id="MBL0426251.1"/>
    </source>
</evidence>
<evidence type="ECO:0008006" key="4">
    <source>
        <dbReference type="Google" id="ProtNLM"/>
    </source>
</evidence>
<name>A0ABS1JQ39_9BURK</name>
<evidence type="ECO:0000256" key="1">
    <source>
        <dbReference type="SAM" id="SignalP"/>
    </source>
</evidence>
<accession>A0ABS1JQ39</accession>
<sequence length="62" mass="6450">MRKLLCLVMAAGLAAPAWPAAAPAPAAQRTASDTARAAFLKKCIRDVTKRSCTAPPQARTGK</sequence>
<keyword evidence="3" id="KW-1185">Reference proteome</keyword>
<dbReference type="RefSeq" id="WP_201690303.1">
    <property type="nucleotide sequence ID" value="NZ_JAEQND010000007.1"/>
</dbReference>
<gene>
    <name evidence="2" type="ORF">JI746_14140</name>
</gene>
<dbReference type="Proteomes" id="UP000622707">
    <property type="component" value="Unassembled WGS sequence"/>
</dbReference>